<evidence type="ECO:0000313" key="2">
    <source>
        <dbReference type="Proteomes" id="UP001571476"/>
    </source>
</evidence>
<organism evidence="1 2">
    <name type="scientific">Streptomyces aureus</name>
    <dbReference type="NCBI Taxonomy" id="193461"/>
    <lineage>
        <taxon>Bacteria</taxon>
        <taxon>Bacillati</taxon>
        <taxon>Actinomycetota</taxon>
        <taxon>Actinomycetes</taxon>
        <taxon>Kitasatosporales</taxon>
        <taxon>Streptomycetaceae</taxon>
        <taxon>Streptomyces</taxon>
    </lineage>
</organism>
<dbReference type="EMBL" id="JBGOSP010000132">
    <property type="protein sequence ID" value="MFA3843936.1"/>
    <property type="molecule type" value="Genomic_DNA"/>
</dbReference>
<reference evidence="1 2" key="1">
    <citation type="submission" date="2024-08" db="EMBL/GenBank/DDBJ databases">
        <title>Genome sequence of Streptomyces aureus CACIA-1.46HGO.</title>
        <authorList>
            <person name="Evangelista-Martinez Z."/>
        </authorList>
    </citation>
    <scope>NUCLEOTIDE SEQUENCE [LARGE SCALE GENOMIC DNA]</scope>
    <source>
        <strain evidence="1 2">CACIA-1.46HGO</strain>
    </source>
</reference>
<dbReference type="RefSeq" id="WP_372567704.1">
    <property type="nucleotide sequence ID" value="NZ_JBGOSP010000132.1"/>
</dbReference>
<dbReference type="Proteomes" id="UP001571476">
    <property type="component" value="Unassembled WGS sequence"/>
</dbReference>
<evidence type="ECO:0000313" key="1">
    <source>
        <dbReference type="EMBL" id="MFA3843936.1"/>
    </source>
</evidence>
<comment type="caution">
    <text evidence="1">The sequence shown here is derived from an EMBL/GenBank/DDBJ whole genome shotgun (WGS) entry which is preliminary data.</text>
</comment>
<name>A0ABV4SZQ6_9ACTN</name>
<accession>A0ABV4SZQ6</accession>
<gene>
    <name evidence="1" type="ORF">ACEG43_49145</name>
</gene>
<keyword evidence="2" id="KW-1185">Reference proteome</keyword>
<protein>
    <submittedName>
        <fullName evidence="1">Uncharacterized protein</fullName>
    </submittedName>
</protein>
<proteinExistence type="predicted"/>
<feature type="non-terminal residue" evidence="1">
    <location>
        <position position="1"/>
    </location>
</feature>
<sequence length="77" mass="8722">PLSMVIEGDELIVNIGDWLNREDQARDLVFKITKEILKVAIKSGNDVILPYLVTNAQQINELEQIAVSEGSQFYEFV</sequence>